<name>A0A9W7XWE9_9FUNG</name>
<proteinExistence type="inferred from homology"/>
<dbReference type="Proteomes" id="UP001149813">
    <property type="component" value="Unassembled WGS sequence"/>
</dbReference>
<dbReference type="GO" id="GO:0005198">
    <property type="term" value="F:structural molecule activity"/>
    <property type="evidence" value="ECO:0007669"/>
    <property type="project" value="TreeGrafter"/>
</dbReference>
<dbReference type="Gene3D" id="1.10.10.570">
    <property type="entry name" value="Winged helix' DNA-binding domain. Chain C. Domain 1"/>
    <property type="match status" value="1"/>
</dbReference>
<dbReference type="Gene3D" id="1.10.10.10">
    <property type="entry name" value="Winged helix-like DNA-binding domain superfamily/Winged helix DNA-binding domain"/>
    <property type="match status" value="1"/>
</dbReference>
<evidence type="ECO:0000313" key="8">
    <source>
        <dbReference type="EMBL" id="KAJ1722204.1"/>
    </source>
</evidence>
<keyword evidence="5" id="KW-0963">Cytoplasm</keyword>
<evidence type="ECO:0000256" key="1">
    <source>
        <dbReference type="ARBA" id="ARBA00004496"/>
    </source>
</evidence>
<dbReference type="Pfam" id="PF05871">
    <property type="entry name" value="ESCRT-II"/>
    <property type="match status" value="1"/>
</dbReference>
<dbReference type="EMBL" id="JANBOJ010000124">
    <property type="protein sequence ID" value="KAJ1722204.1"/>
    <property type="molecule type" value="Genomic_DNA"/>
</dbReference>
<evidence type="ECO:0000313" key="9">
    <source>
        <dbReference type="Proteomes" id="UP001149813"/>
    </source>
</evidence>
<dbReference type="SUPFAM" id="SSF46785">
    <property type="entry name" value="Winged helix' DNA-binding domain"/>
    <property type="match status" value="2"/>
</dbReference>
<evidence type="ECO:0000256" key="3">
    <source>
        <dbReference type="ARBA" id="ARBA00017934"/>
    </source>
</evidence>
<accession>A0A9W7XWE9</accession>
<organism evidence="8 9">
    <name type="scientific">Coemansia erecta</name>
    <dbReference type="NCBI Taxonomy" id="147472"/>
    <lineage>
        <taxon>Eukaryota</taxon>
        <taxon>Fungi</taxon>
        <taxon>Fungi incertae sedis</taxon>
        <taxon>Zoopagomycota</taxon>
        <taxon>Kickxellomycotina</taxon>
        <taxon>Kickxellomycetes</taxon>
        <taxon>Kickxellales</taxon>
        <taxon>Kickxellaceae</taxon>
        <taxon>Coemansia</taxon>
    </lineage>
</organism>
<comment type="subcellular location">
    <subcellularLocation>
        <location evidence="1">Cytoplasm</location>
    </subcellularLocation>
</comment>
<comment type="similarity">
    <text evidence="2">Belongs to the VPS25 family.</text>
</comment>
<dbReference type="PANTHER" id="PTHR13149">
    <property type="entry name" value="VACUOLAR PROTEIN SORTING-ASSOCIATED PROTEIN VPS25"/>
    <property type="match status" value="1"/>
</dbReference>
<evidence type="ECO:0000256" key="6">
    <source>
        <dbReference type="ARBA" id="ARBA00022927"/>
    </source>
</evidence>
<protein>
    <recommendedName>
        <fullName evidence="3">Vacuolar protein-sorting-associated protein 25</fullName>
    </recommendedName>
    <alternativeName>
        <fullName evidence="7">ESCRT-II complex subunit VPS25</fullName>
    </alternativeName>
</protein>
<sequence>MTSPVSAVVDASTASFQFPEIYSFPPFFTRQPNEATWKEQRRQWCDLILAYYRHNRLFSMSLAEAVTEPPFANRQIHRALRVDVLREIVDELVKQGHASWTGARNSKDSCLLFWRKPEVWASMIHQWANDRGMLNTVLTLFELASGDDTIGQEFHGLDSTTLRKALDILQSQGKAQLFVGTSDEDLGVKFFT</sequence>
<keyword evidence="4" id="KW-0813">Transport</keyword>
<reference evidence="8" key="1">
    <citation type="submission" date="2022-07" db="EMBL/GenBank/DDBJ databases">
        <title>Phylogenomic reconstructions and comparative analyses of Kickxellomycotina fungi.</title>
        <authorList>
            <person name="Reynolds N.K."/>
            <person name="Stajich J.E."/>
            <person name="Barry K."/>
            <person name="Grigoriev I.V."/>
            <person name="Crous P."/>
            <person name="Smith M.E."/>
        </authorList>
    </citation>
    <scope>NUCLEOTIDE SEQUENCE</scope>
    <source>
        <strain evidence="8">NBRC 32514</strain>
    </source>
</reference>
<evidence type="ECO:0000256" key="4">
    <source>
        <dbReference type="ARBA" id="ARBA00022448"/>
    </source>
</evidence>
<gene>
    <name evidence="8" type="ORF">LPJ53_003337</name>
</gene>
<dbReference type="InterPro" id="IPR036388">
    <property type="entry name" value="WH-like_DNA-bd_sf"/>
</dbReference>
<comment type="caution">
    <text evidence="8">The sequence shown here is derived from an EMBL/GenBank/DDBJ whole genome shotgun (WGS) entry which is preliminary data.</text>
</comment>
<dbReference type="GO" id="GO:0000814">
    <property type="term" value="C:ESCRT II complex"/>
    <property type="evidence" value="ECO:0007669"/>
    <property type="project" value="InterPro"/>
</dbReference>
<dbReference type="PANTHER" id="PTHR13149:SF0">
    <property type="entry name" value="VACUOLAR PROTEIN-SORTING-ASSOCIATED PROTEIN 25"/>
    <property type="match status" value="1"/>
</dbReference>
<keyword evidence="9" id="KW-1185">Reference proteome</keyword>
<dbReference type="GO" id="GO:0043328">
    <property type="term" value="P:protein transport to vacuole involved in ubiquitin-dependent protein catabolic process via the multivesicular body sorting pathway"/>
    <property type="evidence" value="ECO:0007669"/>
    <property type="project" value="TreeGrafter"/>
</dbReference>
<dbReference type="OrthoDB" id="245150at2759"/>
<dbReference type="AlphaFoldDB" id="A0A9W7XWE9"/>
<dbReference type="InterPro" id="IPR008570">
    <property type="entry name" value="ESCRT-II_cplx_Vps25-sub"/>
</dbReference>
<dbReference type="GO" id="GO:0016236">
    <property type="term" value="P:macroautophagy"/>
    <property type="evidence" value="ECO:0007669"/>
    <property type="project" value="UniProtKB-ARBA"/>
</dbReference>
<dbReference type="InterPro" id="IPR014041">
    <property type="entry name" value="ESCRT-II_cplx_Vps25-sub_N"/>
</dbReference>
<keyword evidence="6" id="KW-0653">Protein transport</keyword>
<evidence type="ECO:0000256" key="5">
    <source>
        <dbReference type="ARBA" id="ARBA00022490"/>
    </source>
</evidence>
<dbReference type="GO" id="GO:0042803">
    <property type="term" value="F:protein homodimerization activity"/>
    <property type="evidence" value="ECO:0007669"/>
    <property type="project" value="TreeGrafter"/>
</dbReference>
<evidence type="ECO:0000256" key="2">
    <source>
        <dbReference type="ARBA" id="ARBA00009674"/>
    </source>
</evidence>
<dbReference type="FunFam" id="1.10.10.10:FF:000141">
    <property type="entry name" value="vacuolar protein-sorting-associated protein 25"/>
    <property type="match status" value="1"/>
</dbReference>
<dbReference type="InterPro" id="IPR036390">
    <property type="entry name" value="WH_DNA-bd_sf"/>
</dbReference>
<evidence type="ECO:0000256" key="7">
    <source>
        <dbReference type="ARBA" id="ARBA00030094"/>
    </source>
</evidence>
<dbReference type="FunFam" id="1.10.10.570:FF:000003">
    <property type="entry name" value="Vacuolar protein-sorting-associated protein 25"/>
    <property type="match status" value="1"/>
</dbReference>